<feature type="active site" description="Nucleophile" evidence="5">
    <location>
        <position position="385"/>
    </location>
</feature>
<feature type="domain" description="Peptidase S49" evidence="6">
    <location>
        <begin position="108"/>
        <end position="235"/>
    </location>
</feature>
<dbReference type="Proteomes" id="UP000004699">
    <property type="component" value="Unassembled WGS sequence"/>
</dbReference>
<organism evidence="7 8">
    <name type="scientific">Luminiphilus syltensis NOR5-1B</name>
    <dbReference type="NCBI Taxonomy" id="565045"/>
    <lineage>
        <taxon>Bacteria</taxon>
        <taxon>Pseudomonadati</taxon>
        <taxon>Pseudomonadota</taxon>
        <taxon>Gammaproteobacteria</taxon>
        <taxon>Cellvibrionales</taxon>
        <taxon>Halieaceae</taxon>
        <taxon>Luminiphilus</taxon>
    </lineage>
</organism>
<dbReference type="HOGENOM" id="CLU_008856_1_1_6"/>
<evidence type="ECO:0000256" key="1">
    <source>
        <dbReference type="ARBA" id="ARBA00008683"/>
    </source>
</evidence>
<feature type="active site" description="Proton donor/acceptor" evidence="5">
    <location>
        <position position="176"/>
    </location>
</feature>
<dbReference type="InterPro" id="IPR002142">
    <property type="entry name" value="Peptidase_S49"/>
</dbReference>
<dbReference type="Pfam" id="PF01343">
    <property type="entry name" value="Peptidase_S49"/>
    <property type="match status" value="2"/>
</dbReference>
<evidence type="ECO:0000256" key="4">
    <source>
        <dbReference type="ARBA" id="ARBA00022825"/>
    </source>
</evidence>
<comment type="similarity">
    <text evidence="1">Belongs to the peptidase S49 family.</text>
</comment>
<evidence type="ECO:0000313" key="8">
    <source>
        <dbReference type="Proteomes" id="UP000004699"/>
    </source>
</evidence>
<evidence type="ECO:0000256" key="3">
    <source>
        <dbReference type="ARBA" id="ARBA00022801"/>
    </source>
</evidence>
<protein>
    <submittedName>
        <fullName evidence="7">Signal peptide peptidase SppA, 67K type</fullName>
    </submittedName>
</protein>
<dbReference type="AlphaFoldDB" id="B8KQB8"/>
<dbReference type="Gene3D" id="3.90.226.10">
    <property type="entry name" value="2-enoyl-CoA Hydratase, Chain A, domain 1"/>
    <property type="match status" value="3"/>
</dbReference>
<dbReference type="eggNOG" id="COG0616">
    <property type="taxonomic scope" value="Bacteria"/>
</dbReference>
<reference evidence="8" key="1">
    <citation type="journal article" date="2013" name="BMC Microbiol.">
        <title>Taxonomy and evolution of bacteriochlorophyll a-containing members of the OM60/NOR5 clade of marine gammaproteobacteria: description of Luminiphilus syltensis gen. nov., sp. nov., reclassification of Haliea rubra as Pseudohaliea rubra gen. nov., comb. nov., and emendation of Chromatocurvus halotolerans.</title>
        <authorList>
            <person name="Spring S."/>
            <person name="Riedel T."/>
            <person name="Sproer C."/>
            <person name="Yan S."/>
            <person name="Harder J."/>
            <person name="Fuchs B.M."/>
        </authorList>
    </citation>
    <scope>NUCLEOTIDE SEQUENCE [LARGE SCALE GENOMIC DNA]</scope>
    <source>
        <strain evidence="8">NOR51-B</strain>
    </source>
</reference>
<keyword evidence="3" id="KW-0378">Hydrolase</keyword>
<name>B8KQB8_9GAMM</name>
<keyword evidence="8" id="KW-1185">Reference proteome</keyword>
<dbReference type="EMBL" id="DS999411">
    <property type="protein sequence ID" value="EED36974.1"/>
    <property type="molecule type" value="Genomic_DNA"/>
</dbReference>
<dbReference type="GO" id="GO:0016020">
    <property type="term" value="C:membrane"/>
    <property type="evidence" value="ECO:0007669"/>
    <property type="project" value="InterPro"/>
</dbReference>
<dbReference type="InterPro" id="IPR004634">
    <property type="entry name" value="Pept_S49_pIV"/>
</dbReference>
<dbReference type="InterPro" id="IPR029045">
    <property type="entry name" value="ClpP/crotonase-like_dom_sf"/>
</dbReference>
<dbReference type="STRING" id="565045.NOR51B_2927"/>
<gene>
    <name evidence="7" type="primary">sppA</name>
    <name evidence="7" type="ORF">NOR51B_2927</name>
</gene>
<dbReference type="CDD" id="cd07023">
    <property type="entry name" value="S49_Sppa_N_C"/>
    <property type="match status" value="1"/>
</dbReference>
<dbReference type="InterPro" id="IPR047272">
    <property type="entry name" value="S49_SppA_C"/>
</dbReference>
<evidence type="ECO:0000259" key="6">
    <source>
        <dbReference type="Pfam" id="PF01343"/>
    </source>
</evidence>
<dbReference type="NCBIfam" id="TIGR00705">
    <property type="entry name" value="SppA_67K"/>
    <property type="match status" value="1"/>
</dbReference>
<evidence type="ECO:0000313" key="7">
    <source>
        <dbReference type="EMBL" id="EED36974.1"/>
    </source>
</evidence>
<dbReference type="SUPFAM" id="SSF52096">
    <property type="entry name" value="ClpP/crotonase"/>
    <property type="match status" value="2"/>
</dbReference>
<evidence type="ECO:0000256" key="5">
    <source>
        <dbReference type="PIRSR" id="PIRSR001217-1"/>
    </source>
</evidence>
<dbReference type="PANTHER" id="PTHR33209:SF1">
    <property type="entry name" value="PEPTIDASE S49 DOMAIN-CONTAINING PROTEIN"/>
    <property type="match status" value="1"/>
</dbReference>
<dbReference type="InterPro" id="IPR047217">
    <property type="entry name" value="S49_SppA_67K_type_N"/>
</dbReference>
<evidence type="ECO:0000256" key="2">
    <source>
        <dbReference type="ARBA" id="ARBA00022670"/>
    </source>
</evidence>
<proteinExistence type="inferred from homology"/>
<dbReference type="PANTHER" id="PTHR33209">
    <property type="entry name" value="PROTEASE 4"/>
    <property type="match status" value="1"/>
</dbReference>
<dbReference type="GO" id="GO:0008236">
    <property type="term" value="F:serine-type peptidase activity"/>
    <property type="evidence" value="ECO:0007669"/>
    <property type="project" value="UniProtKB-KW"/>
</dbReference>
<feature type="domain" description="Peptidase S49" evidence="6">
    <location>
        <begin position="369"/>
        <end position="519"/>
    </location>
</feature>
<dbReference type="CDD" id="cd07018">
    <property type="entry name" value="S49_SppA_67K_type"/>
    <property type="match status" value="1"/>
</dbReference>
<dbReference type="GO" id="GO:0006465">
    <property type="term" value="P:signal peptide processing"/>
    <property type="evidence" value="ECO:0007669"/>
    <property type="project" value="InterPro"/>
</dbReference>
<keyword evidence="2" id="KW-0645">Protease</keyword>
<keyword evidence="4" id="KW-0720">Serine protease</keyword>
<dbReference type="PIRSF" id="PIRSF001217">
    <property type="entry name" value="Protease_4_SppA"/>
    <property type="match status" value="1"/>
</dbReference>
<sequence>MVPLVTLGALIYMLSIVFDQARPMPIEDNSVLLLQPVGVVVEDLDPLEPLQALLQQDVASEVLLSDLVDAIDAASEDPRISAMVIDLADTVGPGLSQTLDLITAIDRFKARGKPVIAVGDFYTQGHYLVASQADEVLLHPKGSLSLTGFGAYNYYLVRLLDKIKLTVHVFRAGDNKSAVEPFLRDDMSSTERRVVARWLGSLWQDYTAVIERGRGLPSGSIDRMIADFPALLGQYGGDVAQMSLALGLIDGLANDAAMEARIAEVAGAGRDEVAGVFYDDYLNTLAVEAMGKLPVAGADQPALVAVVPIEGELVPGESIDGFAGSETVLERLRRTAELPGLEAVVLRINTPGGSVFAADVIREGVQELRAQGLTVVVSMAALATSGGYYIAAETDHIVAQPTTLTGSIGVFAAFPTFERLFDYAGVSVDGVGTTAMADAFRADRPLSEGSASVIRQVIAGTYVDFLHIVAEGRGMNVEQVAPIAEGIVWTGSDALEIGLVDSMGGLEEAINIAAGLAGLDRWEVQRMGTAMSPEQRLLQHIGRSIGMAGVFSAGPIADMVDALRPPLRLVESFKDPQGVYMRCISCANVL</sequence>
<accession>B8KQB8</accession>